<dbReference type="Proteomes" id="UP000275078">
    <property type="component" value="Unassembled WGS sequence"/>
</dbReference>
<keyword evidence="2" id="KW-1185">Reference proteome</keyword>
<dbReference type="EMBL" id="ML119681">
    <property type="protein sequence ID" value="RPA81221.1"/>
    <property type="molecule type" value="Genomic_DNA"/>
</dbReference>
<dbReference type="AlphaFoldDB" id="A0A3N4IAK2"/>
<evidence type="ECO:0000313" key="1">
    <source>
        <dbReference type="EMBL" id="RPA81221.1"/>
    </source>
</evidence>
<organism evidence="1 2">
    <name type="scientific">Ascobolus immersus RN42</name>
    <dbReference type="NCBI Taxonomy" id="1160509"/>
    <lineage>
        <taxon>Eukaryota</taxon>
        <taxon>Fungi</taxon>
        <taxon>Dikarya</taxon>
        <taxon>Ascomycota</taxon>
        <taxon>Pezizomycotina</taxon>
        <taxon>Pezizomycetes</taxon>
        <taxon>Pezizales</taxon>
        <taxon>Ascobolaceae</taxon>
        <taxon>Ascobolus</taxon>
    </lineage>
</organism>
<dbReference type="InterPro" id="IPR036047">
    <property type="entry name" value="F-box-like_dom_sf"/>
</dbReference>
<protein>
    <recommendedName>
        <fullName evidence="3">F-box domain-containing protein</fullName>
    </recommendedName>
</protein>
<gene>
    <name evidence="1" type="ORF">BJ508DRAFT_362033</name>
</gene>
<evidence type="ECO:0000313" key="2">
    <source>
        <dbReference type="Proteomes" id="UP000275078"/>
    </source>
</evidence>
<evidence type="ECO:0008006" key="3">
    <source>
        <dbReference type="Google" id="ProtNLM"/>
    </source>
</evidence>
<name>A0A3N4IAK2_ASCIM</name>
<sequence>MPSPTPKRRTFLTLPPELRLEIYTHLPIFTLLQLSHTNSLLRFEINRSRSIIRSSEGCWFQPIDHHNRHLAERPEYRRDRRTVLRSLSLLKSRPKGHAICSINLVRGLGCTEENELYKSMYPQEHVEVGSGRRACMVCFTLAAGGGPWGEGLTWKSREYLCLDCKEDGCIRRRPGFMEAYNRARQASLAMIHLSD</sequence>
<reference evidence="1 2" key="1">
    <citation type="journal article" date="2018" name="Nat. Ecol. Evol.">
        <title>Pezizomycetes genomes reveal the molecular basis of ectomycorrhizal truffle lifestyle.</title>
        <authorList>
            <person name="Murat C."/>
            <person name="Payen T."/>
            <person name="Noel B."/>
            <person name="Kuo A."/>
            <person name="Morin E."/>
            <person name="Chen J."/>
            <person name="Kohler A."/>
            <person name="Krizsan K."/>
            <person name="Balestrini R."/>
            <person name="Da Silva C."/>
            <person name="Montanini B."/>
            <person name="Hainaut M."/>
            <person name="Levati E."/>
            <person name="Barry K.W."/>
            <person name="Belfiori B."/>
            <person name="Cichocki N."/>
            <person name="Clum A."/>
            <person name="Dockter R.B."/>
            <person name="Fauchery L."/>
            <person name="Guy J."/>
            <person name="Iotti M."/>
            <person name="Le Tacon F."/>
            <person name="Lindquist E.A."/>
            <person name="Lipzen A."/>
            <person name="Malagnac F."/>
            <person name="Mello A."/>
            <person name="Molinier V."/>
            <person name="Miyauchi S."/>
            <person name="Poulain J."/>
            <person name="Riccioni C."/>
            <person name="Rubini A."/>
            <person name="Sitrit Y."/>
            <person name="Splivallo R."/>
            <person name="Traeger S."/>
            <person name="Wang M."/>
            <person name="Zifcakova L."/>
            <person name="Wipf D."/>
            <person name="Zambonelli A."/>
            <person name="Paolocci F."/>
            <person name="Nowrousian M."/>
            <person name="Ottonello S."/>
            <person name="Baldrian P."/>
            <person name="Spatafora J.W."/>
            <person name="Henrissat B."/>
            <person name="Nagy L.G."/>
            <person name="Aury J.M."/>
            <person name="Wincker P."/>
            <person name="Grigoriev I.V."/>
            <person name="Bonfante P."/>
            <person name="Martin F.M."/>
        </authorList>
    </citation>
    <scope>NUCLEOTIDE SEQUENCE [LARGE SCALE GENOMIC DNA]</scope>
    <source>
        <strain evidence="1 2">RN42</strain>
    </source>
</reference>
<dbReference type="SUPFAM" id="SSF81383">
    <property type="entry name" value="F-box domain"/>
    <property type="match status" value="1"/>
</dbReference>
<accession>A0A3N4IAK2</accession>
<proteinExistence type="predicted"/>